<dbReference type="GO" id="GO:0004519">
    <property type="term" value="F:endonuclease activity"/>
    <property type="evidence" value="ECO:0007669"/>
    <property type="project" value="UniProtKB-KW"/>
</dbReference>
<evidence type="ECO:0000256" key="1">
    <source>
        <dbReference type="ARBA" id="ARBA00006738"/>
    </source>
</evidence>
<dbReference type="SUPFAM" id="SSF52980">
    <property type="entry name" value="Restriction endonuclease-like"/>
    <property type="match status" value="1"/>
</dbReference>
<evidence type="ECO:0000313" key="3">
    <source>
        <dbReference type="EMBL" id="MBM7555325.1"/>
    </source>
</evidence>
<keyword evidence="3" id="KW-0378">Hydrolase</keyword>
<dbReference type="NCBIfam" id="NF009150">
    <property type="entry name" value="PRK12497.1-3"/>
    <property type="match status" value="1"/>
</dbReference>
<dbReference type="InterPro" id="IPR011856">
    <property type="entry name" value="tRNA_endonuc-like_dom_sf"/>
</dbReference>
<organism evidence="3 4">
    <name type="scientific">Halanaerobacter jeridensis</name>
    <dbReference type="NCBI Taxonomy" id="706427"/>
    <lineage>
        <taxon>Bacteria</taxon>
        <taxon>Bacillati</taxon>
        <taxon>Bacillota</taxon>
        <taxon>Clostridia</taxon>
        <taxon>Halanaerobiales</taxon>
        <taxon>Halobacteroidaceae</taxon>
        <taxon>Halanaerobacter</taxon>
    </lineage>
</organism>
<accession>A0A938XQ97</accession>
<comment type="similarity">
    <text evidence="1 2">Belongs to the UPF0102 family.</text>
</comment>
<dbReference type="AlphaFoldDB" id="A0A938XQ97"/>
<protein>
    <recommendedName>
        <fullName evidence="2">UPF0102 protein JOC47_000149</fullName>
    </recommendedName>
</protein>
<keyword evidence="4" id="KW-1185">Reference proteome</keyword>
<dbReference type="GO" id="GO:0003676">
    <property type="term" value="F:nucleic acid binding"/>
    <property type="evidence" value="ECO:0007669"/>
    <property type="project" value="InterPro"/>
</dbReference>
<evidence type="ECO:0000256" key="2">
    <source>
        <dbReference type="HAMAP-Rule" id="MF_00048"/>
    </source>
</evidence>
<sequence length="121" mass="14703">MNNREIGRQGEQLAQNFLEQHDYIILEKNFCCRYGEIDLIAQVNNYLSFIEVKFCSDQSFMPLEYKIDKFKQEKIKRTAQYYLKFRNVPFDFRFDVVLINEEEAKPEIKLIQNAFWTKERV</sequence>
<dbReference type="HAMAP" id="MF_00048">
    <property type="entry name" value="UPF0102"/>
    <property type="match status" value="1"/>
</dbReference>
<dbReference type="Gene3D" id="3.40.1350.10">
    <property type="match status" value="1"/>
</dbReference>
<dbReference type="PANTHER" id="PTHR34039">
    <property type="entry name" value="UPF0102 PROTEIN YRAN"/>
    <property type="match status" value="1"/>
</dbReference>
<gene>
    <name evidence="3" type="ORF">JOC47_000149</name>
</gene>
<proteinExistence type="inferred from homology"/>
<dbReference type="RefSeq" id="WP_204700047.1">
    <property type="nucleotide sequence ID" value="NZ_JAFBDQ010000001.1"/>
</dbReference>
<keyword evidence="3" id="KW-0255">Endonuclease</keyword>
<dbReference type="Pfam" id="PF02021">
    <property type="entry name" value="UPF0102"/>
    <property type="match status" value="1"/>
</dbReference>
<keyword evidence="3" id="KW-0540">Nuclease</keyword>
<evidence type="ECO:0000313" key="4">
    <source>
        <dbReference type="Proteomes" id="UP000774000"/>
    </source>
</evidence>
<dbReference type="Proteomes" id="UP000774000">
    <property type="component" value="Unassembled WGS sequence"/>
</dbReference>
<comment type="caution">
    <text evidence="3">The sequence shown here is derived from an EMBL/GenBank/DDBJ whole genome shotgun (WGS) entry which is preliminary data.</text>
</comment>
<reference evidence="3" key="1">
    <citation type="submission" date="2021-01" db="EMBL/GenBank/DDBJ databases">
        <title>Genomic Encyclopedia of Type Strains, Phase IV (KMG-IV): sequencing the most valuable type-strain genomes for metagenomic binning, comparative biology and taxonomic classification.</title>
        <authorList>
            <person name="Goeker M."/>
        </authorList>
    </citation>
    <scope>NUCLEOTIDE SEQUENCE</scope>
    <source>
        <strain evidence="3">DSM 23230</strain>
    </source>
</reference>
<dbReference type="PANTHER" id="PTHR34039:SF1">
    <property type="entry name" value="UPF0102 PROTEIN YRAN"/>
    <property type="match status" value="1"/>
</dbReference>
<name>A0A938XQ97_9FIRM</name>
<dbReference type="EMBL" id="JAFBDQ010000001">
    <property type="protein sequence ID" value="MBM7555325.1"/>
    <property type="molecule type" value="Genomic_DNA"/>
</dbReference>
<dbReference type="InterPro" id="IPR011335">
    <property type="entry name" value="Restrct_endonuc-II-like"/>
</dbReference>
<dbReference type="InterPro" id="IPR003509">
    <property type="entry name" value="UPF0102_YraN-like"/>
</dbReference>